<evidence type="ECO:0000256" key="11">
    <source>
        <dbReference type="ARBA" id="ARBA00023251"/>
    </source>
</evidence>
<feature type="domain" description="PASTA" evidence="16">
    <location>
        <begin position="689"/>
        <end position="749"/>
    </location>
</feature>
<reference evidence="17 18" key="1">
    <citation type="submission" date="2018-11" db="EMBL/GenBank/DDBJ databases">
        <authorList>
            <person name="Stevens M.J."/>
            <person name="Cernela N."/>
            <person name="Spoerry Serrano N."/>
            <person name="Schmitt S."/>
            <person name="Schrenzel J."/>
            <person name="Stephan R."/>
        </authorList>
    </citation>
    <scope>NUCLEOTIDE SEQUENCE [LARGE SCALE GENOMIC DNA]</scope>
    <source>
        <strain evidence="17 18">PP422</strain>
    </source>
</reference>
<evidence type="ECO:0000256" key="4">
    <source>
        <dbReference type="ARBA" id="ARBA00022618"/>
    </source>
</evidence>
<dbReference type="NCBIfam" id="NF038271">
    <property type="entry name" value="strep_PBP2X"/>
    <property type="match status" value="1"/>
</dbReference>
<dbReference type="SMART" id="SM00740">
    <property type="entry name" value="PASTA"/>
    <property type="match status" value="1"/>
</dbReference>
<evidence type="ECO:0000256" key="15">
    <source>
        <dbReference type="SAM" id="Phobius"/>
    </source>
</evidence>
<keyword evidence="10 15" id="KW-0472">Membrane</keyword>
<evidence type="ECO:0000256" key="14">
    <source>
        <dbReference type="ARBA" id="ARBA00055980"/>
    </source>
</evidence>
<dbReference type="GO" id="GO:0009252">
    <property type="term" value="P:peptidoglycan biosynthetic process"/>
    <property type="evidence" value="ECO:0007669"/>
    <property type="project" value="UniProtKB-KW"/>
</dbReference>
<keyword evidence="9 15" id="KW-1133">Transmembrane helix</keyword>
<accession>A0A3R8REK2</accession>
<keyword evidence="13" id="KW-0961">Cell wall biogenesis/degradation</keyword>
<dbReference type="InterPro" id="IPR005311">
    <property type="entry name" value="PBP_dimer"/>
</dbReference>
<dbReference type="Pfam" id="PF03717">
    <property type="entry name" value="PBP_dimer"/>
    <property type="match status" value="1"/>
</dbReference>
<dbReference type="FunFam" id="3.40.710.10:FF:000095">
    <property type="entry name" value="Penicillin-binding protein 2x"/>
    <property type="match status" value="1"/>
</dbReference>
<comment type="similarity">
    <text evidence="2">Belongs to the transpeptidase family.</text>
</comment>
<evidence type="ECO:0000256" key="1">
    <source>
        <dbReference type="ARBA" id="ARBA00004162"/>
    </source>
</evidence>
<dbReference type="GO" id="GO:0008360">
    <property type="term" value="P:regulation of cell shape"/>
    <property type="evidence" value="ECO:0007669"/>
    <property type="project" value="UniProtKB-KW"/>
</dbReference>
<dbReference type="PANTHER" id="PTHR30627">
    <property type="entry name" value="PEPTIDOGLYCAN D,D-TRANSPEPTIDASE"/>
    <property type="match status" value="1"/>
</dbReference>
<dbReference type="InterPro" id="IPR005543">
    <property type="entry name" value="PASTA_dom"/>
</dbReference>
<dbReference type="Gene3D" id="2.20.70.70">
    <property type="match status" value="2"/>
</dbReference>
<dbReference type="Gene3D" id="3.30.70.2110">
    <property type="match status" value="1"/>
</dbReference>
<keyword evidence="5 15" id="KW-0812">Transmembrane</keyword>
<evidence type="ECO:0000256" key="8">
    <source>
        <dbReference type="ARBA" id="ARBA00022984"/>
    </source>
</evidence>
<dbReference type="GO" id="GO:0051301">
    <property type="term" value="P:cell division"/>
    <property type="evidence" value="ECO:0007669"/>
    <property type="project" value="UniProtKB-KW"/>
</dbReference>
<evidence type="ECO:0000256" key="10">
    <source>
        <dbReference type="ARBA" id="ARBA00023136"/>
    </source>
</evidence>
<evidence type="ECO:0000256" key="12">
    <source>
        <dbReference type="ARBA" id="ARBA00023306"/>
    </source>
</evidence>
<dbReference type="InterPro" id="IPR050515">
    <property type="entry name" value="Beta-lactam/transpept"/>
</dbReference>
<dbReference type="AlphaFoldDB" id="A0A3R8REK2"/>
<dbReference type="Gene3D" id="3.90.1310.10">
    <property type="entry name" value="Penicillin-binding protein 2a (Domain 2)"/>
    <property type="match status" value="1"/>
</dbReference>
<evidence type="ECO:0000256" key="3">
    <source>
        <dbReference type="ARBA" id="ARBA00022475"/>
    </source>
</evidence>
<dbReference type="GO" id="GO:0008658">
    <property type="term" value="F:penicillin binding"/>
    <property type="evidence" value="ECO:0007669"/>
    <property type="project" value="InterPro"/>
</dbReference>
<sequence>MQTRRKKLLRYILKQRYRPSQNRRRVGQNLILLSIFTFLVFLINFAIIIGTDSKFGVDLSVAASRVHQQEVTVQARRGTIYDRLGFPIAEDSTTYTVYAVVDKNYVSASNEILYVESSQFSKVASIFKNLLDIDEEYALKQLKQPELSHIYFGAKGKNISYNTMTTISQEMEAAGIKGIKFNMSPGRMYPNGNFASIFLGLATPDENEDGSYSLSGKTGMEYYLNSILAGQDGKIIYEKDNKGRILPGTEDIRVRPVDGQDVYTTLSADLQRSLETNMDIFIENVKGKYASATIMSAKTGEILATTQRPSYDADTKEGLADKDLLQYSLLYQANMEPGSTMKVMTLASAIDSNVFDPNQMYVNNGYTIADATINDWTVNGGESAVSLNMAQAFALSSNVGMTMLEQKMGNEKWLDYLAKFRFGYPTRFGMGSESAGLLPGDNIVTIAMSSFGQGISATQVQMLRAFSAIGNDGTMLQPKFISGLYDPNSDSVRIAKPEVVGHPVSEKAASDTRDYMITVGTDPVFGTLYNKWTMSPVIQVNGYDVAVKSGTAEIAKEDGTGYIDGQYLQSVVAMVPAEDPEFIMYVTVPEAEGEVFNHWQDIVNPSLTEAMLLRDSLSLTEPAPVLTIHPNETEYKLPKIKGEQPGTTAEALRRQLIQPIILGNGDKITDVSVAEGSNLPANQQILLLTNNFTHIPDFYGWTKENMDIFSEWTGIEVVYKGEGSLVVDQNVAFGRELKKTKRLTITLGD</sequence>
<dbReference type="SUPFAM" id="SSF54184">
    <property type="entry name" value="Penicillin-binding protein 2x (pbp-2x), c-terminal domain"/>
    <property type="match status" value="2"/>
</dbReference>
<dbReference type="InterPro" id="IPR001460">
    <property type="entry name" value="PCN-bd_Tpept"/>
</dbReference>
<keyword evidence="12" id="KW-0131">Cell cycle</keyword>
<keyword evidence="4" id="KW-0132">Cell division</keyword>
<dbReference type="InterPro" id="IPR012338">
    <property type="entry name" value="Beta-lactam/transpept-like"/>
</dbReference>
<dbReference type="PROSITE" id="PS51178">
    <property type="entry name" value="PASTA"/>
    <property type="match status" value="1"/>
</dbReference>
<keyword evidence="3" id="KW-1003">Cell membrane</keyword>
<evidence type="ECO:0000256" key="13">
    <source>
        <dbReference type="ARBA" id="ARBA00023316"/>
    </source>
</evidence>
<evidence type="ECO:0000256" key="9">
    <source>
        <dbReference type="ARBA" id="ARBA00022989"/>
    </source>
</evidence>
<dbReference type="SUPFAM" id="SSF56519">
    <property type="entry name" value="Penicillin binding protein dimerisation domain"/>
    <property type="match status" value="1"/>
</dbReference>
<keyword evidence="8" id="KW-0573">Peptidoglycan synthesis</keyword>
<evidence type="ECO:0000313" key="18">
    <source>
        <dbReference type="Proteomes" id="UP000274117"/>
    </source>
</evidence>
<comment type="caution">
    <text evidence="17">The sequence shown here is derived from an EMBL/GenBank/DDBJ whole genome shotgun (WGS) entry which is preliminary data.</text>
</comment>
<proteinExistence type="inferred from homology"/>
<organism evidence="17 18">
    <name type="scientific">Streptococcus suis</name>
    <dbReference type="NCBI Taxonomy" id="1307"/>
    <lineage>
        <taxon>Bacteria</taxon>
        <taxon>Bacillati</taxon>
        <taxon>Bacillota</taxon>
        <taxon>Bacilli</taxon>
        <taxon>Lactobacillales</taxon>
        <taxon>Streptococcaceae</taxon>
        <taxon>Streptococcus</taxon>
    </lineage>
</organism>
<dbReference type="PANTHER" id="PTHR30627:SF26">
    <property type="entry name" value="PENICILLIN-BINDING PROTEIN 2B"/>
    <property type="match status" value="1"/>
</dbReference>
<reference evidence="17 18" key="2">
    <citation type="submission" date="2018-12" db="EMBL/GenBank/DDBJ databases">
        <title>Whole-genome sequences of fifteen clinical Streptococcus suis strains isolated from pigs between 2006 and 2018.</title>
        <authorList>
            <person name="Stevens M.J.A."/>
            <person name="Cernela N."/>
            <person name="Spoerry Serrano N."/>
            <person name="Schmitt S."/>
            <person name="Schrenzel J."/>
            <person name="Stephan R."/>
        </authorList>
    </citation>
    <scope>NUCLEOTIDE SEQUENCE [LARGE SCALE GENOMIC DNA]</scope>
    <source>
        <strain evidence="17 18">PP422</strain>
    </source>
</reference>
<dbReference type="GO" id="GO:0046677">
    <property type="term" value="P:response to antibiotic"/>
    <property type="evidence" value="ECO:0007669"/>
    <property type="project" value="UniProtKB-KW"/>
</dbReference>
<dbReference type="CDD" id="cd06576">
    <property type="entry name" value="PASTA_Pbp2x-like_1"/>
    <property type="match status" value="1"/>
</dbReference>
<comment type="subcellular location">
    <subcellularLocation>
        <location evidence="1">Cell membrane</location>
        <topology evidence="1">Single-pass membrane protein</topology>
    </subcellularLocation>
</comment>
<evidence type="ECO:0000256" key="6">
    <source>
        <dbReference type="ARBA" id="ARBA00022737"/>
    </source>
</evidence>
<keyword evidence="11" id="KW-0046">Antibiotic resistance</keyword>
<dbReference type="InterPro" id="IPR053467">
    <property type="entry name" value="PbpX"/>
</dbReference>
<dbReference type="Pfam" id="PF00905">
    <property type="entry name" value="Transpeptidase"/>
    <property type="match status" value="1"/>
</dbReference>
<evidence type="ECO:0000256" key="7">
    <source>
        <dbReference type="ARBA" id="ARBA00022960"/>
    </source>
</evidence>
<keyword evidence="7" id="KW-0133">Cell shape</keyword>
<evidence type="ECO:0000256" key="2">
    <source>
        <dbReference type="ARBA" id="ARBA00007171"/>
    </source>
</evidence>
<evidence type="ECO:0000259" key="16">
    <source>
        <dbReference type="PROSITE" id="PS51178"/>
    </source>
</evidence>
<dbReference type="SUPFAM" id="SSF56601">
    <property type="entry name" value="beta-lactamase/transpeptidase-like"/>
    <property type="match status" value="1"/>
</dbReference>
<name>A0A3R8REK2_STRSU</name>
<evidence type="ECO:0000313" key="17">
    <source>
        <dbReference type="EMBL" id="RRR53247.1"/>
    </source>
</evidence>
<dbReference type="EMBL" id="RSDO01000007">
    <property type="protein sequence ID" value="RRR53247.1"/>
    <property type="molecule type" value="Genomic_DNA"/>
</dbReference>
<keyword evidence="6" id="KW-0677">Repeat</keyword>
<protein>
    <submittedName>
        <fullName evidence="17">Penicillin-binding protein</fullName>
    </submittedName>
</protein>
<gene>
    <name evidence="17" type="ORF">EI998_05130</name>
</gene>
<feature type="transmembrane region" description="Helical" evidence="15">
    <location>
        <begin position="30"/>
        <end position="50"/>
    </location>
</feature>
<dbReference type="Gene3D" id="3.40.710.10">
    <property type="entry name" value="DD-peptidase/beta-lactamase superfamily"/>
    <property type="match status" value="1"/>
</dbReference>
<dbReference type="Pfam" id="PF03793">
    <property type="entry name" value="PASTA"/>
    <property type="match status" value="2"/>
</dbReference>
<dbReference type="Proteomes" id="UP000274117">
    <property type="component" value="Unassembled WGS sequence"/>
</dbReference>
<dbReference type="GO" id="GO:0005886">
    <property type="term" value="C:plasma membrane"/>
    <property type="evidence" value="ECO:0007669"/>
    <property type="project" value="UniProtKB-SubCell"/>
</dbReference>
<dbReference type="InterPro" id="IPR036138">
    <property type="entry name" value="PBP_dimer_sf"/>
</dbReference>
<comment type="function">
    <text evidence="14">A transpeptidase that forms peptide cross-links between adjacent glycan strands in cell wall peptidoglycan (PG). Part of the divisome machinery that synthesizes the septal cross wall. Beta-lactams inactivate the PBPs by acylating an essential serine residue in the active site of these proteins.</text>
</comment>
<dbReference type="GO" id="GO:0071555">
    <property type="term" value="P:cell wall organization"/>
    <property type="evidence" value="ECO:0007669"/>
    <property type="project" value="UniProtKB-KW"/>
</dbReference>
<evidence type="ECO:0000256" key="5">
    <source>
        <dbReference type="ARBA" id="ARBA00022692"/>
    </source>
</evidence>